<evidence type="ECO:0000313" key="3">
    <source>
        <dbReference type="Proteomes" id="UP000434907"/>
    </source>
</evidence>
<dbReference type="InterPro" id="IPR009279">
    <property type="entry name" value="Portal_Mu"/>
</dbReference>
<proteinExistence type="predicted"/>
<gene>
    <name evidence="2" type="ORF">Arno18_76</name>
</gene>
<feature type="compositionally biased region" description="Polar residues" evidence="1">
    <location>
        <begin position="470"/>
        <end position="486"/>
    </location>
</feature>
<evidence type="ECO:0000313" key="2">
    <source>
        <dbReference type="EMBL" id="AZV02262.1"/>
    </source>
</evidence>
<feature type="region of interest" description="Disordered" evidence="1">
    <location>
        <begin position="438"/>
        <end position="486"/>
    </location>
</feature>
<evidence type="ECO:0000256" key="1">
    <source>
        <dbReference type="SAM" id="MobiDB-lite"/>
    </source>
</evidence>
<sequence>MGEITGDFAPLPPFRTGEVGALGLKTISGRILQEPRRNLRFPESMNTFQLMMRDPSVAASMNIIKMFVRRVDWTFKAPAGKDDTEFKEKIDFFTSLKDDMDVSWADFISTVMSMCVYGFSVHEKVYKKRLGKTGKYFSKYNDGYYGWAKLPIRSQPTIDKWYFNDGVTELTGLRQNLYRINRDTSYLGKDDGFRRLPRSKFLLFRYDEDNGSPEGRSPLINAYVPWKYKVQIEEYEAVGVSRDLVGMPKIGLPPDYLDENADPEKKAFVDYCKLLINDMIANDRAGIIFPRFIDDTTKEDIFQFELVSRQGAKAYDTGAIIDRYTKQIMQAFMADVIAMGNSKYGSFSLADSKTSLLAMSVEVLLKQIRDVINRDLIPQTYALNQWDDSEMVEVCFSDIETPDLEIIAKFMQQTVAVGAMEVDKKSSDWLRGLIGLPPADEAKPVSEKLLPNTNSKSGEGMKTGGEGTAKTPSNKGDLSSANKANK</sequence>
<keyword evidence="3" id="KW-1185">Reference proteome</keyword>
<dbReference type="Proteomes" id="UP000434907">
    <property type="component" value="Segment"/>
</dbReference>
<organism evidence="2 3">
    <name type="scientific">Pectobacterium phage Arno18</name>
    <dbReference type="NCBI Taxonomy" id="2500578"/>
    <lineage>
        <taxon>Viruses</taxon>
        <taxon>Duplodnaviria</taxon>
        <taxon>Heunggongvirae</taxon>
        <taxon>Uroviricota</taxon>
        <taxon>Caudoviricetes</taxon>
        <taxon>Andersonviridae</taxon>
        <taxon>Andersonviridae incertae sedis</taxon>
        <taxon>Arnovirus</taxon>
        <taxon>Arnovirus arno18</taxon>
    </lineage>
</organism>
<dbReference type="EMBL" id="MK290738">
    <property type="protein sequence ID" value="AZV02262.1"/>
    <property type="molecule type" value="Genomic_DNA"/>
</dbReference>
<protein>
    <recommendedName>
        <fullName evidence="4">Portal protein</fullName>
    </recommendedName>
</protein>
<name>A0A678ZRS3_9CAUD</name>
<accession>A0A678ZRS3</accession>
<reference evidence="2 3" key="1">
    <citation type="submission" date="2018-12" db="EMBL/GenBank/DDBJ databases">
        <authorList>
            <person name="Shneider M.M."/>
            <person name="Kabilov M.R."/>
            <person name="Miroshnikov K.A."/>
        </authorList>
    </citation>
    <scope>NUCLEOTIDE SEQUENCE [LARGE SCALE GENOMIC DNA]</scope>
</reference>
<dbReference type="Pfam" id="PF06074">
    <property type="entry name" value="Portal_Mu"/>
    <property type="match status" value="1"/>
</dbReference>
<evidence type="ECO:0008006" key="4">
    <source>
        <dbReference type="Google" id="ProtNLM"/>
    </source>
</evidence>